<feature type="region of interest" description="Disordered" evidence="1">
    <location>
        <begin position="117"/>
        <end position="149"/>
    </location>
</feature>
<feature type="compositionally biased region" description="Basic and acidic residues" evidence="1">
    <location>
        <begin position="1"/>
        <end position="10"/>
    </location>
</feature>
<reference evidence="2 3" key="1">
    <citation type="submission" date="2023-02" db="EMBL/GenBank/DDBJ databases">
        <title>LHISI_Scaffold_Assembly.</title>
        <authorList>
            <person name="Stuart O.P."/>
            <person name="Cleave R."/>
            <person name="Magrath M.J.L."/>
            <person name="Mikheyev A.S."/>
        </authorList>
    </citation>
    <scope>NUCLEOTIDE SEQUENCE [LARGE SCALE GENOMIC DNA]</scope>
    <source>
        <strain evidence="2">Daus_M_001</strain>
        <tissue evidence="2">Leg muscle</tissue>
    </source>
</reference>
<accession>A0ABQ9HTS2</accession>
<evidence type="ECO:0000256" key="1">
    <source>
        <dbReference type="SAM" id="MobiDB-lite"/>
    </source>
</evidence>
<name>A0ABQ9HTS2_9NEOP</name>
<dbReference type="Proteomes" id="UP001159363">
    <property type="component" value="Chromosome X"/>
</dbReference>
<feature type="region of interest" description="Disordered" evidence="1">
    <location>
        <begin position="1"/>
        <end position="20"/>
    </location>
</feature>
<proteinExistence type="predicted"/>
<gene>
    <name evidence="2" type="ORF">PR048_013473</name>
</gene>
<organism evidence="2 3">
    <name type="scientific">Dryococelus australis</name>
    <dbReference type="NCBI Taxonomy" id="614101"/>
    <lineage>
        <taxon>Eukaryota</taxon>
        <taxon>Metazoa</taxon>
        <taxon>Ecdysozoa</taxon>
        <taxon>Arthropoda</taxon>
        <taxon>Hexapoda</taxon>
        <taxon>Insecta</taxon>
        <taxon>Pterygota</taxon>
        <taxon>Neoptera</taxon>
        <taxon>Polyneoptera</taxon>
        <taxon>Phasmatodea</taxon>
        <taxon>Verophasmatodea</taxon>
        <taxon>Anareolatae</taxon>
        <taxon>Phasmatidae</taxon>
        <taxon>Eurycanthinae</taxon>
        <taxon>Dryococelus</taxon>
    </lineage>
</organism>
<evidence type="ECO:0000313" key="2">
    <source>
        <dbReference type="EMBL" id="KAJ8887258.1"/>
    </source>
</evidence>
<keyword evidence="3" id="KW-1185">Reference proteome</keyword>
<protein>
    <submittedName>
        <fullName evidence="2">Uncharacterized protein</fullName>
    </submittedName>
</protein>
<evidence type="ECO:0000313" key="3">
    <source>
        <dbReference type="Proteomes" id="UP001159363"/>
    </source>
</evidence>
<comment type="caution">
    <text evidence="2">The sequence shown here is derived from an EMBL/GenBank/DDBJ whole genome shotgun (WGS) entry which is preliminary data.</text>
</comment>
<sequence>MRHRNEREGETGYPRENLPTSDIVQHDSHIQKSWGRSRQESNLVRLETFRHADLPFQATIVEHIAQNILDVSPHEPDTHNVWTAIAAKLFESRDGVAACNCQMYGYNGVSGLDSKHRLPTAEKIQPTNKPIERPGKKNKNASSQEHEIK</sequence>
<dbReference type="EMBL" id="JARBHB010000004">
    <property type="protein sequence ID" value="KAJ8887258.1"/>
    <property type="molecule type" value="Genomic_DNA"/>
</dbReference>